<comment type="similarity">
    <text evidence="3">Belongs to the RimP family.</text>
</comment>
<protein>
    <recommendedName>
        <fullName evidence="3">Ribosome maturation factor RimP</fullName>
    </recommendedName>
</protein>
<keyword evidence="2 3" id="KW-0690">Ribosome biogenesis</keyword>
<evidence type="ECO:0000313" key="7">
    <source>
        <dbReference type="EMBL" id="NIH57419.1"/>
    </source>
</evidence>
<accession>A0ABX0SHQ5</accession>
<dbReference type="InterPro" id="IPR028989">
    <property type="entry name" value="RimP_N"/>
</dbReference>
<dbReference type="InterPro" id="IPR003728">
    <property type="entry name" value="Ribosome_maturation_RimP"/>
</dbReference>
<feature type="region of interest" description="Disordered" evidence="4">
    <location>
        <begin position="151"/>
        <end position="177"/>
    </location>
</feature>
<evidence type="ECO:0000256" key="4">
    <source>
        <dbReference type="SAM" id="MobiDB-lite"/>
    </source>
</evidence>
<evidence type="ECO:0000256" key="1">
    <source>
        <dbReference type="ARBA" id="ARBA00022490"/>
    </source>
</evidence>
<dbReference type="SUPFAM" id="SSF75420">
    <property type="entry name" value="YhbC-like, N-terminal domain"/>
    <property type="match status" value="1"/>
</dbReference>
<dbReference type="PANTHER" id="PTHR33867">
    <property type="entry name" value="RIBOSOME MATURATION FACTOR RIMP"/>
    <property type="match status" value="1"/>
</dbReference>
<evidence type="ECO:0000259" key="5">
    <source>
        <dbReference type="Pfam" id="PF02576"/>
    </source>
</evidence>
<dbReference type="Proteomes" id="UP000749311">
    <property type="component" value="Unassembled WGS sequence"/>
</dbReference>
<keyword evidence="8" id="KW-1185">Reference proteome</keyword>
<feature type="compositionally biased region" description="Acidic residues" evidence="4">
    <location>
        <begin position="157"/>
        <end position="167"/>
    </location>
</feature>
<name>A0ABX0SHQ5_9ACTN</name>
<sequence length="177" mass="18848">MNQSRLSELLAPVLSTQGLELDDLEVVPAGKRRVVRVVVDGDGPQGQGPDLDQISTATRAVSDALDASDAMGDRPYTLEVSSRGVSRPLTRPAHYRRNIGRLLTVTLAGGEQITGRVVAADEESVSLADGEAVASYLLTDVHKAVVQVEMNRRLADDPGETDEEDSGLDATEPDGKE</sequence>
<organism evidence="7 8">
    <name type="scientific">Brooklawnia cerclae</name>
    <dbReference type="NCBI Taxonomy" id="349934"/>
    <lineage>
        <taxon>Bacteria</taxon>
        <taxon>Bacillati</taxon>
        <taxon>Actinomycetota</taxon>
        <taxon>Actinomycetes</taxon>
        <taxon>Propionibacteriales</taxon>
        <taxon>Propionibacteriaceae</taxon>
        <taxon>Brooklawnia</taxon>
    </lineage>
</organism>
<dbReference type="PANTHER" id="PTHR33867:SF1">
    <property type="entry name" value="RIBOSOME MATURATION FACTOR RIMP"/>
    <property type="match status" value="1"/>
</dbReference>
<proteinExistence type="inferred from homology"/>
<evidence type="ECO:0000256" key="3">
    <source>
        <dbReference type="HAMAP-Rule" id="MF_01077"/>
    </source>
</evidence>
<dbReference type="Gene3D" id="3.30.300.70">
    <property type="entry name" value="RimP-like superfamily, N-terminal"/>
    <property type="match status" value="1"/>
</dbReference>
<comment type="caution">
    <text evidence="7">The sequence shown here is derived from an EMBL/GenBank/DDBJ whole genome shotgun (WGS) entry which is preliminary data.</text>
</comment>
<dbReference type="Pfam" id="PF17384">
    <property type="entry name" value="DUF150_C"/>
    <property type="match status" value="1"/>
</dbReference>
<dbReference type="HAMAP" id="MF_01077">
    <property type="entry name" value="RimP"/>
    <property type="match status" value="1"/>
</dbReference>
<gene>
    <name evidence="3" type="primary">rimP</name>
    <name evidence="7" type="ORF">FB473_002064</name>
</gene>
<dbReference type="NCBIfam" id="NF000930">
    <property type="entry name" value="PRK00092.2-2"/>
    <property type="match status" value="1"/>
</dbReference>
<dbReference type="InterPro" id="IPR028998">
    <property type="entry name" value="RimP_C"/>
</dbReference>
<dbReference type="InterPro" id="IPR035956">
    <property type="entry name" value="RimP_N_sf"/>
</dbReference>
<feature type="domain" description="Ribosome maturation factor RimP C-terminal" evidence="6">
    <location>
        <begin position="89"/>
        <end position="149"/>
    </location>
</feature>
<reference evidence="7 8" key="1">
    <citation type="submission" date="2020-02" db="EMBL/GenBank/DDBJ databases">
        <title>Sequencing the genomes of 1000 actinobacteria strains.</title>
        <authorList>
            <person name="Klenk H.-P."/>
        </authorList>
    </citation>
    <scope>NUCLEOTIDE SEQUENCE [LARGE SCALE GENOMIC DNA]</scope>
    <source>
        <strain evidence="7 8">DSM 19609</strain>
    </source>
</reference>
<dbReference type="Pfam" id="PF02576">
    <property type="entry name" value="RimP_N"/>
    <property type="match status" value="1"/>
</dbReference>
<dbReference type="RefSeq" id="WP_167167085.1">
    <property type="nucleotide sequence ID" value="NZ_BAAAOO010000016.1"/>
</dbReference>
<evidence type="ECO:0000256" key="2">
    <source>
        <dbReference type="ARBA" id="ARBA00022517"/>
    </source>
</evidence>
<evidence type="ECO:0000259" key="6">
    <source>
        <dbReference type="Pfam" id="PF17384"/>
    </source>
</evidence>
<keyword evidence="1 3" id="KW-0963">Cytoplasm</keyword>
<evidence type="ECO:0000313" key="8">
    <source>
        <dbReference type="Proteomes" id="UP000749311"/>
    </source>
</evidence>
<comment type="function">
    <text evidence="3">Required for maturation of 30S ribosomal subunits.</text>
</comment>
<comment type="subcellular location">
    <subcellularLocation>
        <location evidence="3">Cytoplasm</location>
    </subcellularLocation>
</comment>
<dbReference type="CDD" id="cd01734">
    <property type="entry name" value="YlxS_C"/>
    <property type="match status" value="1"/>
</dbReference>
<dbReference type="EMBL" id="JAAMOZ010000001">
    <property type="protein sequence ID" value="NIH57419.1"/>
    <property type="molecule type" value="Genomic_DNA"/>
</dbReference>
<feature type="domain" description="Ribosome maturation factor RimP N-terminal" evidence="5">
    <location>
        <begin position="9"/>
        <end position="85"/>
    </location>
</feature>